<gene>
    <name evidence="2" type="ORF">HGM15179_016653</name>
</gene>
<feature type="region of interest" description="Disordered" evidence="1">
    <location>
        <begin position="1"/>
        <end position="72"/>
    </location>
</feature>
<accession>A0A8K1LE40</accession>
<feature type="compositionally biased region" description="Low complexity" evidence="1">
    <location>
        <begin position="54"/>
        <end position="64"/>
    </location>
</feature>
<reference evidence="2" key="1">
    <citation type="submission" date="2019-04" db="EMBL/GenBank/DDBJ databases">
        <title>Genome assembly of Zosterops borbonicus 15179.</title>
        <authorList>
            <person name="Leroy T."/>
            <person name="Anselmetti Y."/>
            <person name="Tilak M.-K."/>
            <person name="Nabholz B."/>
        </authorList>
    </citation>
    <scope>NUCLEOTIDE SEQUENCE</scope>
    <source>
        <strain evidence="2">HGM_15179</strain>
        <tissue evidence="2">Muscle</tissue>
    </source>
</reference>
<evidence type="ECO:0000256" key="1">
    <source>
        <dbReference type="SAM" id="MobiDB-lite"/>
    </source>
</evidence>
<sequence>MRPRGGAAPAQPGGRGRPRRGWGRAPQTPRPVPPRALPGYRRSLCRPRLRPPARGRVPPARRSGTNFRIPPA</sequence>
<feature type="non-terminal residue" evidence="2">
    <location>
        <position position="72"/>
    </location>
</feature>
<feature type="compositionally biased region" description="Basic residues" evidence="1">
    <location>
        <begin position="43"/>
        <end position="53"/>
    </location>
</feature>
<dbReference type="Proteomes" id="UP000796761">
    <property type="component" value="Unassembled WGS sequence"/>
</dbReference>
<keyword evidence="3" id="KW-1185">Reference proteome</keyword>
<evidence type="ECO:0000313" key="2">
    <source>
        <dbReference type="EMBL" id="TRZ10457.1"/>
    </source>
</evidence>
<feature type="compositionally biased region" description="Low complexity" evidence="1">
    <location>
        <begin position="1"/>
        <end position="12"/>
    </location>
</feature>
<comment type="caution">
    <text evidence="2">The sequence shown here is derived from an EMBL/GenBank/DDBJ whole genome shotgun (WGS) entry which is preliminary data.</text>
</comment>
<dbReference type="AlphaFoldDB" id="A0A8K1LE40"/>
<evidence type="ECO:0000313" key="3">
    <source>
        <dbReference type="Proteomes" id="UP000796761"/>
    </source>
</evidence>
<proteinExistence type="predicted"/>
<organism evidence="2 3">
    <name type="scientific">Zosterops borbonicus</name>
    <dbReference type="NCBI Taxonomy" id="364589"/>
    <lineage>
        <taxon>Eukaryota</taxon>
        <taxon>Metazoa</taxon>
        <taxon>Chordata</taxon>
        <taxon>Craniata</taxon>
        <taxon>Vertebrata</taxon>
        <taxon>Euteleostomi</taxon>
        <taxon>Archelosauria</taxon>
        <taxon>Archosauria</taxon>
        <taxon>Dinosauria</taxon>
        <taxon>Saurischia</taxon>
        <taxon>Theropoda</taxon>
        <taxon>Coelurosauria</taxon>
        <taxon>Aves</taxon>
        <taxon>Neognathae</taxon>
        <taxon>Neoaves</taxon>
        <taxon>Telluraves</taxon>
        <taxon>Australaves</taxon>
        <taxon>Passeriformes</taxon>
        <taxon>Sylvioidea</taxon>
        <taxon>Zosteropidae</taxon>
        <taxon>Zosterops</taxon>
    </lineage>
</organism>
<dbReference type="EMBL" id="SWJQ01000859">
    <property type="protein sequence ID" value="TRZ10457.1"/>
    <property type="molecule type" value="Genomic_DNA"/>
</dbReference>
<name>A0A8K1LE40_9PASS</name>
<protein>
    <submittedName>
        <fullName evidence="2">Uncharacterized protein</fullName>
    </submittedName>
</protein>